<dbReference type="InterPro" id="IPR016024">
    <property type="entry name" value="ARM-type_fold"/>
</dbReference>
<dbReference type="EMBL" id="SZUA01000002">
    <property type="protein sequence ID" value="TKR30704.1"/>
    <property type="molecule type" value="Genomic_DNA"/>
</dbReference>
<protein>
    <submittedName>
        <fullName evidence="1">DNA alkylation repair protein</fullName>
    </submittedName>
</protein>
<dbReference type="Proteomes" id="UP000308707">
    <property type="component" value="Unassembled WGS sequence"/>
</dbReference>
<dbReference type="CDD" id="cd06561">
    <property type="entry name" value="AlkD_like"/>
    <property type="match status" value="1"/>
</dbReference>
<dbReference type="AlphaFoldDB" id="A0A4U5JMC9"/>
<dbReference type="PANTHER" id="PTHR41291:SF1">
    <property type="entry name" value="DNA ALKYLATION REPAIR PROTEIN"/>
    <property type="match status" value="1"/>
</dbReference>
<evidence type="ECO:0000313" key="1">
    <source>
        <dbReference type="EMBL" id="TKR30704.1"/>
    </source>
</evidence>
<organism evidence="1 2">
    <name type="scientific">Luteimonas gilva</name>
    <dbReference type="NCBI Taxonomy" id="2572684"/>
    <lineage>
        <taxon>Bacteria</taxon>
        <taxon>Pseudomonadati</taxon>
        <taxon>Pseudomonadota</taxon>
        <taxon>Gammaproteobacteria</taxon>
        <taxon>Lysobacterales</taxon>
        <taxon>Lysobacteraceae</taxon>
        <taxon>Luteimonas</taxon>
    </lineage>
</organism>
<dbReference type="SUPFAM" id="SSF48371">
    <property type="entry name" value="ARM repeat"/>
    <property type="match status" value="1"/>
</dbReference>
<reference evidence="1 2" key="1">
    <citation type="submission" date="2019-04" db="EMBL/GenBank/DDBJ databases">
        <title>Reference strain of H23.</title>
        <authorList>
            <person name="Luo X."/>
        </authorList>
    </citation>
    <scope>NUCLEOTIDE SEQUENCE [LARGE SCALE GENOMIC DNA]</scope>
    <source>
        <strain evidence="1 2">H23</strain>
    </source>
</reference>
<dbReference type="RefSeq" id="WP_137267135.1">
    <property type="nucleotide sequence ID" value="NZ_SZUA01000002.1"/>
</dbReference>
<name>A0A4U5JMC9_9GAMM</name>
<dbReference type="PANTHER" id="PTHR41291">
    <property type="entry name" value="DNA ALKYLATION REPAIR PROTEIN"/>
    <property type="match status" value="1"/>
</dbReference>
<comment type="caution">
    <text evidence="1">The sequence shown here is derived from an EMBL/GenBank/DDBJ whole genome shotgun (WGS) entry which is preliminary data.</text>
</comment>
<dbReference type="InterPro" id="IPR014825">
    <property type="entry name" value="DNA_alkylation"/>
</dbReference>
<dbReference type="Pfam" id="PF08713">
    <property type="entry name" value="DNA_alkylation"/>
    <property type="match status" value="1"/>
</dbReference>
<sequence>MAAAKSAKKPAVAKKKPAAAAAVPVEKQVQEALAWLKRHGTKARRDGMARYGIPLGNAYGVTMPDIQKLGKQFGKNHELALALWETGQYEARLLCAYVDDPAAVAPTQMDRWARDFDSWAVCDTICFSLFDRTPHAWKKVEQWAGKRDEFVKRAAFAMLASLTIHDRDADPALFLRGLELVEREAGDARNFVSKAINWALRSIGKKRDPVFKKAAVAVAERLAASPDAARRWVGKDALRDIAKAAARTKAG</sequence>
<keyword evidence="2" id="KW-1185">Reference proteome</keyword>
<dbReference type="Gene3D" id="1.25.10.90">
    <property type="match status" value="1"/>
</dbReference>
<accession>A0A4U5JMC9</accession>
<proteinExistence type="predicted"/>
<gene>
    <name evidence="1" type="ORF">FCE95_11415</name>
</gene>
<evidence type="ECO:0000313" key="2">
    <source>
        <dbReference type="Proteomes" id="UP000308707"/>
    </source>
</evidence>
<dbReference type="OrthoDB" id="7345147at2"/>